<comment type="caution">
    <text evidence="1">The sequence shown here is derived from an EMBL/GenBank/DDBJ whole genome shotgun (WGS) entry which is preliminary data.</text>
</comment>
<gene>
    <name evidence="1" type="ORF">I3679_011930</name>
</gene>
<reference evidence="1" key="1">
    <citation type="submission" date="2021-05" db="EMBL/GenBank/DDBJ databases">
        <title>First report of NDM-5 and VEB-6 producing Proteus mirabilis isolated from blood of a sepsis patient in Kolkata, India.</title>
        <authorList>
            <person name="Halder G."/>
            <person name="Chaudhuri B."/>
            <person name="Dutta S."/>
        </authorList>
    </citation>
    <scope>NUCLEOTIDE SEQUENCE [LARGE SCALE GENOMIC DNA]</scope>
    <source>
        <strain evidence="1">7049</strain>
    </source>
</reference>
<organism evidence="1">
    <name type="scientific">Proteus mirabilis</name>
    <dbReference type="NCBI Taxonomy" id="584"/>
    <lineage>
        <taxon>Bacteria</taxon>
        <taxon>Pseudomonadati</taxon>
        <taxon>Pseudomonadota</taxon>
        <taxon>Gammaproteobacteria</taxon>
        <taxon>Enterobacterales</taxon>
        <taxon>Morganellaceae</taxon>
        <taxon>Proteus</taxon>
    </lineage>
</organism>
<proteinExistence type="predicted"/>
<evidence type="ECO:0000313" key="1">
    <source>
        <dbReference type="EMBL" id="MEY2344490.1"/>
    </source>
</evidence>
<accession>A0ABD5LT01</accession>
<sequence length="81" mass="9495">MSARAEGLPRLASYLRTLSTQVKRLAERHFTMDESNVLRLLAHISAYLFQLSYATPEQLKTLRGQLRRQYDDKNQSRAYSY</sequence>
<name>A0ABD5LT01_PROMI</name>
<dbReference type="EMBL" id="JADQCH020000001">
    <property type="protein sequence ID" value="MEY2344490.1"/>
    <property type="molecule type" value="Genomic_DNA"/>
</dbReference>
<evidence type="ECO:0008006" key="2">
    <source>
        <dbReference type="Google" id="ProtNLM"/>
    </source>
</evidence>
<protein>
    <recommendedName>
        <fullName evidence="2">Stationary phase inducible protein CsiE</fullName>
    </recommendedName>
</protein>
<dbReference type="AlphaFoldDB" id="A0ABD5LT01"/>